<dbReference type="EMBL" id="MOHC01000036">
    <property type="protein sequence ID" value="OJN35700.1"/>
    <property type="molecule type" value="Genomic_DNA"/>
</dbReference>
<dbReference type="AntiFam" id="ANF00064">
    <property type="entry name" value="Unclear, Possibly translation of poorly localized IS Element IS621"/>
</dbReference>
<dbReference type="AlphaFoldDB" id="A0AAP7NUV0"/>
<organism evidence="1 2">
    <name type="scientific">Escherichia coli</name>
    <dbReference type="NCBI Taxonomy" id="562"/>
    <lineage>
        <taxon>Bacteria</taxon>
        <taxon>Pseudomonadati</taxon>
        <taxon>Pseudomonadota</taxon>
        <taxon>Gammaproteobacteria</taxon>
        <taxon>Enterobacterales</taxon>
        <taxon>Enterobacteriaceae</taxon>
        <taxon>Escherichia</taxon>
    </lineage>
</organism>
<sequence>MPDALRLSGLHVSCNILNLQVFVGRIRRSRRIRHDKAHIDICLSPALRGFFRQKQGDSDEKSVIYLAKLCFIVYPCQTARHKAAECISPF</sequence>
<evidence type="ECO:0000313" key="2">
    <source>
        <dbReference type="Proteomes" id="UP000184077"/>
    </source>
</evidence>
<comment type="caution">
    <text evidence="1">The sequence shown here is derived from an EMBL/GenBank/DDBJ whole genome shotgun (WGS) entry which is preliminary data.</text>
</comment>
<name>A0AAP7NUV0_ECOLX</name>
<dbReference type="Proteomes" id="UP000184077">
    <property type="component" value="Unassembled WGS sequence"/>
</dbReference>
<gene>
    <name evidence="1" type="ORF">BK300_19370</name>
</gene>
<accession>A0AAP7NUV0</accession>
<protein>
    <submittedName>
        <fullName evidence="1">Fructose-bisphosphate aldolase</fullName>
    </submittedName>
</protein>
<evidence type="ECO:0000313" key="1">
    <source>
        <dbReference type="EMBL" id="OJN35700.1"/>
    </source>
</evidence>
<reference evidence="1 2" key="1">
    <citation type="submission" date="2016-10" db="EMBL/GenBank/DDBJ databases">
        <title>Comprehensive resistome analysis reveals the prevalence of NDM and MCR-1 in Chinese poultry production.</title>
        <authorList>
            <person name="Wang Y."/>
            <person name="Zhang R."/>
            <person name="Li J."/>
            <person name="Wu Z."/>
            <person name="Wenjuan Y."/>
            <person name="Schwarz S."/>
            <person name="Tyrrell J."/>
            <person name="Zheng Y."/>
            <person name="Wang S."/>
            <person name="Shen Z."/>
            <person name="Liu Z."/>
            <person name="Lei L."/>
            <person name="Li M."/>
            <person name="Zhang Q."/>
            <person name="Wu C."/>
            <person name="Zhang Q."/>
            <person name="Wu Y."/>
            <person name="Walsh T."/>
            <person name="Shen J."/>
        </authorList>
    </citation>
    <scope>NUCLEOTIDE SEQUENCE [LARGE SCALE GENOMIC DNA]</scope>
    <source>
        <strain evidence="1 2">574</strain>
    </source>
</reference>
<proteinExistence type="predicted"/>